<comment type="caution">
    <text evidence="1">The sequence shown here is derived from an EMBL/GenBank/DDBJ whole genome shotgun (WGS) entry which is preliminary data.</text>
</comment>
<name>A0A9W7DYS8_9STRA</name>
<keyword evidence="2" id="KW-1185">Reference proteome</keyword>
<sequence>MVPLSLLTKCSKMAADKFEDDGGHSGTYLDKPWKNSRIYIDAKQLWTKEDSDFMDPIIECVRQQLMDLFDLPDSPTTLPVEAAFVNYYVGNGNQPRDMESGDILGTLDCQPSTSTPATQVSLRAGDALVLAEGYHKPHPVEMDEKRLVFVIFFAALEAHK</sequence>
<protein>
    <submittedName>
        <fullName evidence="1">Uncharacterized protein</fullName>
    </submittedName>
</protein>
<dbReference type="AlphaFoldDB" id="A0A9W7DYS8"/>
<dbReference type="EMBL" id="BRXZ01000980">
    <property type="protein sequence ID" value="GMH59045.1"/>
    <property type="molecule type" value="Genomic_DNA"/>
</dbReference>
<accession>A0A9W7DYS8</accession>
<organism evidence="1 2">
    <name type="scientific">Triparma retinervis</name>
    <dbReference type="NCBI Taxonomy" id="2557542"/>
    <lineage>
        <taxon>Eukaryota</taxon>
        <taxon>Sar</taxon>
        <taxon>Stramenopiles</taxon>
        <taxon>Ochrophyta</taxon>
        <taxon>Bolidophyceae</taxon>
        <taxon>Parmales</taxon>
        <taxon>Triparmaceae</taxon>
        <taxon>Triparma</taxon>
    </lineage>
</organism>
<evidence type="ECO:0000313" key="1">
    <source>
        <dbReference type="EMBL" id="GMH59045.1"/>
    </source>
</evidence>
<reference evidence="1" key="1">
    <citation type="submission" date="2022-07" db="EMBL/GenBank/DDBJ databases">
        <title>Genome analysis of Parmales, a sister group of diatoms, reveals the evolutionary specialization of diatoms from phago-mixotrophs to photoautotrophs.</title>
        <authorList>
            <person name="Ban H."/>
            <person name="Sato S."/>
            <person name="Yoshikawa S."/>
            <person name="Kazumasa Y."/>
            <person name="Nakamura Y."/>
            <person name="Ichinomiya M."/>
            <person name="Saitoh K."/>
            <person name="Sato N."/>
            <person name="Blanc-Mathieu R."/>
            <person name="Endo H."/>
            <person name="Kuwata A."/>
            <person name="Ogata H."/>
        </authorList>
    </citation>
    <scope>NUCLEOTIDE SEQUENCE</scope>
</reference>
<gene>
    <name evidence="1" type="ORF">TrRE_jg9442</name>
</gene>
<dbReference type="Proteomes" id="UP001165082">
    <property type="component" value="Unassembled WGS sequence"/>
</dbReference>
<dbReference type="OrthoDB" id="197259at2759"/>
<proteinExistence type="predicted"/>
<evidence type="ECO:0000313" key="2">
    <source>
        <dbReference type="Proteomes" id="UP001165082"/>
    </source>
</evidence>